<dbReference type="InterPro" id="IPR003675">
    <property type="entry name" value="Rce1/LyrA-like_dom"/>
</dbReference>
<protein>
    <recommendedName>
        <fullName evidence="2">CAAX prenyl protease 2/Lysostaphin resistance protein A-like domain-containing protein</fullName>
    </recommendedName>
</protein>
<dbReference type="Proteomes" id="UP000324781">
    <property type="component" value="Unassembled WGS sequence"/>
</dbReference>
<organism evidence="3 4">
    <name type="scientific">Thermoclostridium caenicola</name>
    <dbReference type="NCBI Taxonomy" id="659425"/>
    <lineage>
        <taxon>Bacteria</taxon>
        <taxon>Bacillati</taxon>
        <taxon>Bacillota</taxon>
        <taxon>Clostridia</taxon>
        <taxon>Eubacteriales</taxon>
        <taxon>Oscillospiraceae</taxon>
        <taxon>Thermoclostridium</taxon>
    </lineage>
</organism>
<feature type="transmembrane region" description="Helical" evidence="1">
    <location>
        <begin position="127"/>
        <end position="147"/>
    </location>
</feature>
<feature type="transmembrane region" description="Helical" evidence="1">
    <location>
        <begin position="41"/>
        <end position="61"/>
    </location>
</feature>
<evidence type="ECO:0000256" key="1">
    <source>
        <dbReference type="SAM" id="Phobius"/>
    </source>
</evidence>
<dbReference type="OrthoDB" id="4177129at2"/>
<feature type="transmembrane region" description="Helical" evidence="1">
    <location>
        <begin position="182"/>
        <end position="199"/>
    </location>
</feature>
<dbReference type="AlphaFoldDB" id="A0A1M6BP33"/>
<gene>
    <name evidence="3" type="ORF">SAMN05444373_100374</name>
</gene>
<feature type="transmembrane region" description="Helical" evidence="1">
    <location>
        <begin position="159"/>
        <end position="176"/>
    </location>
</feature>
<keyword evidence="1" id="KW-1133">Transmembrane helix</keyword>
<keyword evidence="1" id="KW-0472">Membrane</keyword>
<name>A0A1M6BP33_9FIRM</name>
<accession>A0A1M6BP33</accession>
<proteinExistence type="predicted"/>
<dbReference type="Pfam" id="PF02517">
    <property type="entry name" value="Rce1-like"/>
    <property type="match status" value="1"/>
</dbReference>
<evidence type="ECO:0000313" key="4">
    <source>
        <dbReference type="Proteomes" id="UP000324781"/>
    </source>
</evidence>
<feature type="transmembrane region" description="Helical" evidence="1">
    <location>
        <begin position="305"/>
        <end position="322"/>
    </location>
</feature>
<dbReference type="InterPro" id="IPR052710">
    <property type="entry name" value="CAAX_protease"/>
</dbReference>
<reference evidence="3 4" key="1">
    <citation type="submission" date="2016-11" db="EMBL/GenBank/DDBJ databases">
        <authorList>
            <person name="Varghese N."/>
            <person name="Submissions S."/>
        </authorList>
    </citation>
    <scope>NUCLEOTIDE SEQUENCE [LARGE SCALE GENOMIC DNA]</scope>
    <source>
        <strain evidence="3 4">DSM 19027</strain>
    </source>
</reference>
<dbReference type="PANTHER" id="PTHR36435:SF1">
    <property type="entry name" value="CAAX AMINO TERMINAL PROTEASE FAMILY PROTEIN"/>
    <property type="match status" value="1"/>
</dbReference>
<dbReference type="GO" id="GO:0080120">
    <property type="term" value="P:CAAX-box protein maturation"/>
    <property type="evidence" value="ECO:0007669"/>
    <property type="project" value="UniProtKB-ARBA"/>
</dbReference>
<keyword evidence="4" id="KW-1185">Reference proteome</keyword>
<feature type="domain" description="CAAX prenyl protease 2/Lysostaphin resistance protein A-like" evidence="2">
    <location>
        <begin position="128"/>
        <end position="213"/>
    </location>
</feature>
<feature type="transmembrane region" description="Helical" evidence="1">
    <location>
        <begin position="82"/>
        <end position="107"/>
    </location>
</feature>
<sequence>MELENSKPRLPNPGDSGLMYSLAAILFVFAGGRLARLGLPADLYIILSEILLIALPPFLMARAKNFHIASTFRLKKPRAVEVLLTVLLGPLVIIAGACAGMIALIIIRNTFGSISLDTGITTVMEKGVLWSLFLIAVVPAVCEEILFRGLIQRGLEKMGAGWSIALSGLLFGLFHFDFQRFAAQTLIGVVAAYVVYRTGSIFNGMILHFMNNGLLTLLSLNMPGVPNPNPMPQPVTDPFSTPEFAELAELYGMSLDELLNAAILTLTVVFLFTLVVIFGLILALRAATRNRVEKPEREKGAGRGLWLGIPGLVLVLTVYASIGLRLMNHPAGTQILRFLGL</sequence>
<dbReference type="PANTHER" id="PTHR36435">
    <property type="entry name" value="SLR1288 PROTEIN"/>
    <property type="match status" value="1"/>
</dbReference>
<keyword evidence="1" id="KW-0812">Transmembrane</keyword>
<dbReference type="EMBL" id="FQZP01000003">
    <property type="protein sequence ID" value="SHI50452.1"/>
    <property type="molecule type" value="Genomic_DNA"/>
</dbReference>
<evidence type="ECO:0000259" key="2">
    <source>
        <dbReference type="Pfam" id="PF02517"/>
    </source>
</evidence>
<dbReference type="RefSeq" id="WP_149677619.1">
    <property type="nucleotide sequence ID" value="NZ_DAONMB010000012.1"/>
</dbReference>
<feature type="transmembrane region" description="Helical" evidence="1">
    <location>
        <begin position="17"/>
        <end position="35"/>
    </location>
</feature>
<dbReference type="GO" id="GO:0004175">
    <property type="term" value="F:endopeptidase activity"/>
    <property type="evidence" value="ECO:0007669"/>
    <property type="project" value="UniProtKB-ARBA"/>
</dbReference>
<feature type="transmembrane region" description="Helical" evidence="1">
    <location>
        <begin position="261"/>
        <end position="284"/>
    </location>
</feature>
<evidence type="ECO:0000313" key="3">
    <source>
        <dbReference type="EMBL" id="SHI50452.1"/>
    </source>
</evidence>